<dbReference type="RefSeq" id="XP_009536277.1">
    <property type="nucleotide sequence ID" value="XM_009537982.1"/>
</dbReference>
<dbReference type="Proteomes" id="UP000002640">
    <property type="component" value="Unassembled WGS sequence"/>
</dbReference>
<dbReference type="AlphaFoldDB" id="G5A879"/>
<organism evidence="1 2">
    <name type="scientific">Phytophthora sojae (strain P6497)</name>
    <name type="common">Soybean stem and root rot agent</name>
    <name type="synonym">Phytophthora megasperma f. sp. glycines</name>
    <dbReference type="NCBI Taxonomy" id="1094619"/>
    <lineage>
        <taxon>Eukaryota</taxon>
        <taxon>Sar</taxon>
        <taxon>Stramenopiles</taxon>
        <taxon>Oomycota</taxon>
        <taxon>Peronosporomycetes</taxon>
        <taxon>Peronosporales</taxon>
        <taxon>Peronosporaceae</taxon>
        <taxon>Phytophthora</taxon>
    </lineage>
</organism>
<gene>
    <name evidence="1" type="ORF">PHYSODRAFT_255980</name>
</gene>
<name>G5A879_PHYSP</name>
<evidence type="ECO:0000313" key="2">
    <source>
        <dbReference type="Proteomes" id="UP000002640"/>
    </source>
</evidence>
<proteinExistence type="predicted"/>
<protein>
    <submittedName>
        <fullName evidence="1">Uncharacterized protein</fullName>
    </submittedName>
</protein>
<accession>G5A879</accession>
<reference evidence="1 2" key="1">
    <citation type="journal article" date="2006" name="Science">
        <title>Phytophthora genome sequences uncover evolutionary origins and mechanisms of pathogenesis.</title>
        <authorList>
            <person name="Tyler B.M."/>
            <person name="Tripathy S."/>
            <person name="Zhang X."/>
            <person name="Dehal P."/>
            <person name="Jiang R.H."/>
            <person name="Aerts A."/>
            <person name="Arredondo F.D."/>
            <person name="Baxter L."/>
            <person name="Bensasson D."/>
            <person name="Beynon J.L."/>
            <person name="Chapman J."/>
            <person name="Damasceno C.M."/>
            <person name="Dorrance A.E."/>
            <person name="Dou D."/>
            <person name="Dickerman A.W."/>
            <person name="Dubchak I.L."/>
            <person name="Garbelotto M."/>
            <person name="Gijzen M."/>
            <person name="Gordon S.G."/>
            <person name="Govers F."/>
            <person name="Grunwald N.J."/>
            <person name="Huang W."/>
            <person name="Ivors K.L."/>
            <person name="Jones R.W."/>
            <person name="Kamoun S."/>
            <person name="Krampis K."/>
            <person name="Lamour K.H."/>
            <person name="Lee M.K."/>
            <person name="McDonald W.H."/>
            <person name="Medina M."/>
            <person name="Meijer H.J."/>
            <person name="Nordberg E.K."/>
            <person name="Maclean D.J."/>
            <person name="Ospina-Giraldo M.D."/>
            <person name="Morris P.F."/>
            <person name="Phuntumart V."/>
            <person name="Putnam N.H."/>
            <person name="Rash S."/>
            <person name="Rose J.K."/>
            <person name="Sakihama Y."/>
            <person name="Salamov A.A."/>
            <person name="Savidor A."/>
            <person name="Scheuring C.F."/>
            <person name="Smith B.M."/>
            <person name="Sobral B.W."/>
            <person name="Terry A."/>
            <person name="Torto-Alalibo T.A."/>
            <person name="Win J."/>
            <person name="Xu Z."/>
            <person name="Zhang H."/>
            <person name="Grigoriev I.V."/>
            <person name="Rokhsar D.S."/>
            <person name="Boore J.L."/>
        </authorList>
    </citation>
    <scope>NUCLEOTIDE SEQUENCE [LARGE SCALE GENOMIC DNA]</scope>
    <source>
        <strain evidence="1 2">P6497</strain>
    </source>
</reference>
<dbReference type="InParanoid" id="G5A879"/>
<dbReference type="EMBL" id="JH159161">
    <property type="protein sequence ID" value="EGZ08105.1"/>
    <property type="molecule type" value="Genomic_DNA"/>
</dbReference>
<keyword evidence="2" id="KW-1185">Reference proteome</keyword>
<sequence length="106" mass="12317">MEATRRLLLRQRWGFLAPWCYERLHVEEKAWDAPQRHLLGLEEDDDLQSKNFDLAQFCGTAQRENSSSEYRSAMAMISVLDASVKSDKLGVDIKIPVRVIDDDQEY</sequence>
<dbReference type="GeneID" id="20638678"/>
<evidence type="ECO:0000313" key="1">
    <source>
        <dbReference type="EMBL" id="EGZ08105.1"/>
    </source>
</evidence>
<dbReference type="KEGG" id="psoj:PHYSODRAFT_255980"/>